<sequence length="133" mass="14937">MKKMSILVLISLSLFGCGEYSPSKHDVVNTLGTIKNLDLLEKFTEDVSNNKDSEVRVVNYTDEGDPVIHDLKYSDEKLSSKIDTRFDEFGDHGVIEDTCKSIEIIEKSDQTIYQLSGCEVYKEGLPITIIPSD</sequence>
<accession>A0ABR8PIL3</accession>
<evidence type="ECO:0000313" key="2">
    <source>
        <dbReference type="Proteomes" id="UP000659496"/>
    </source>
</evidence>
<keyword evidence="2" id="KW-1185">Reference proteome</keyword>
<reference evidence="1 2" key="1">
    <citation type="submission" date="2020-08" db="EMBL/GenBank/DDBJ databases">
        <title>A Genomic Blueprint of the Chicken Gut Microbiome.</title>
        <authorList>
            <person name="Gilroy R."/>
            <person name="Ravi A."/>
            <person name="Getino M."/>
            <person name="Pursley I."/>
            <person name="Horton D.L."/>
            <person name="Alikhan N.-F."/>
            <person name="Baker D."/>
            <person name="Gharbi K."/>
            <person name="Hall N."/>
            <person name="Watson M."/>
            <person name="Adriaenssens E.M."/>
            <person name="Foster-Nyarko E."/>
            <person name="Jarju S."/>
            <person name="Secka A."/>
            <person name="Antonio M."/>
            <person name="Oren A."/>
            <person name="Chaudhuri R."/>
            <person name="La Ragione R.M."/>
            <person name="Hildebrand F."/>
            <person name="Pallen M.J."/>
        </authorList>
    </citation>
    <scope>NUCLEOTIDE SEQUENCE [LARGE SCALE GENOMIC DNA]</scope>
    <source>
        <strain evidence="1 2">Sa3CUA8</strain>
    </source>
</reference>
<evidence type="ECO:0000313" key="1">
    <source>
        <dbReference type="EMBL" id="MBD7908027.1"/>
    </source>
</evidence>
<protein>
    <submittedName>
        <fullName evidence="1">DUF4362 domain-containing protein</fullName>
    </submittedName>
</protein>
<dbReference type="PROSITE" id="PS51257">
    <property type="entry name" value="PROKAR_LIPOPROTEIN"/>
    <property type="match status" value="1"/>
</dbReference>
<comment type="caution">
    <text evidence="1">The sequence shown here is derived from an EMBL/GenBank/DDBJ whole genome shotgun (WGS) entry which is preliminary data.</text>
</comment>
<dbReference type="EMBL" id="JACSQY010000003">
    <property type="protein sequence ID" value="MBD7908027.1"/>
    <property type="molecule type" value="Genomic_DNA"/>
</dbReference>
<gene>
    <name evidence="1" type="ORF">H9659_06775</name>
</gene>
<dbReference type="Pfam" id="PF14275">
    <property type="entry name" value="DUF4362"/>
    <property type="match status" value="1"/>
</dbReference>
<name>A0ABR8PIL3_9BACL</name>
<dbReference type="Proteomes" id="UP000659496">
    <property type="component" value="Unassembled WGS sequence"/>
</dbReference>
<dbReference type="InterPro" id="IPR025372">
    <property type="entry name" value="DUF4362"/>
</dbReference>
<organism evidence="1 2">
    <name type="scientific">Sporosarcina gallistercoris</name>
    <dbReference type="NCBI Taxonomy" id="2762245"/>
    <lineage>
        <taxon>Bacteria</taxon>
        <taxon>Bacillati</taxon>
        <taxon>Bacillota</taxon>
        <taxon>Bacilli</taxon>
        <taxon>Bacillales</taxon>
        <taxon>Caryophanaceae</taxon>
        <taxon>Sporosarcina</taxon>
    </lineage>
</organism>
<proteinExistence type="predicted"/>